<accession>A0A6J4R322</accession>
<organism evidence="1">
    <name type="scientific">uncultured Rubrobacteraceae bacterium</name>
    <dbReference type="NCBI Taxonomy" id="349277"/>
    <lineage>
        <taxon>Bacteria</taxon>
        <taxon>Bacillati</taxon>
        <taxon>Actinomycetota</taxon>
        <taxon>Rubrobacteria</taxon>
        <taxon>Rubrobacterales</taxon>
        <taxon>Rubrobacteraceae</taxon>
        <taxon>environmental samples</taxon>
    </lineage>
</organism>
<dbReference type="AlphaFoldDB" id="A0A6J4R322"/>
<name>A0A6J4R322_9ACTN</name>
<protein>
    <submittedName>
        <fullName evidence="1">Uncharacterized protein</fullName>
    </submittedName>
</protein>
<dbReference type="EMBL" id="CADCVI010000067">
    <property type="protein sequence ID" value="CAA9462773.1"/>
    <property type="molecule type" value="Genomic_DNA"/>
</dbReference>
<gene>
    <name evidence="1" type="ORF">AVDCRST_MAG25-1110</name>
</gene>
<reference evidence="1" key="1">
    <citation type="submission" date="2020-02" db="EMBL/GenBank/DDBJ databases">
        <authorList>
            <person name="Meier V. D."/>
        </authorList>
    </citation>
    <scope>NUCLEOTIDE SEQUENCE</scope>
    <source>
        <strain evidence="1">AVDCRST_MAG25</strain>
    </source>
</reference>
<sequence>MTPVTGLYEVLTREGARVVSPEQAVADPFATRQLADLGVKTERPGALGLARTRGSLAPGLIAQAGVFVQNLAPDAAGRLGCSGGNVPAAAEPWSGEPS</sequence>
<proteinExistence type="predicted"/>
<dbReference type="SUPFAM" id="SSF89796">
    <property type="entry name" value="CoA-transferase family III (CaiB/BaiF)"/>
    <property type="match status" value="1"/>
</dbReference>
<dbReference type="InterPro" id="IPR023606">
    <property type="entry name" value="CoA-Trfase_III_dom_1_sf"/>
</dbReference>
<evidence type="ECO:0000313" key="1">
    <source>
        <dbReference type="EMBL" id="CAA9462773.1"/>
    </source>
</evidence>